<evidence type="ECO:0000313" key="2">
    <source>
        <dbReference type="Proteomes" id="UP000663889"/>
    </source>
</evidence>
<dbReference type="Proteomes" id="UP000663889">
    <property type="component" value="Unassembled WGS sequence"/>
</dbReference>
<accession>A0A814AXF1</accession>
<proteinExistence type="predicted"/>
<sequence length="9" mass="954">MEITGESST</sequence>
<evidence type="ECO:0000313" key="1">
    <source>
        <dbReference type="EMBL" id="CAF0921447.1"/>
    </source>
</evidence>
<protein>
    <submittedName>
        <fullName evidence="1">Uncharacterized protein</fullName>
    </submittedName>
</protein>
<reference evidence="1" key="1">
    <citation type="submission" date="2021-02" db="EMBL/GenBank/DDBJ databases">
        <authorList>
            <person name="Nowell W R."/>
        </authorList>
    </citation>
    <scope>NUCLEOTIDE SEQUENCE</scope>
</reference>
<dbReference type="EMBL" id="CAJNOU010000221">
    <property type="protein sequence ID" value="CAF0921447.1"/>
    <property type="molecule type" value="Genomic_DNA"/>
</dbReference>
<gene>
    <name evidence="1" type="ORF">SEV965_LOCUS6667</name>
</gene>
<comment type="caution">
    <text evidence="1">The sequence shown here is derived from an EMBL/GenBank/DDBJ whole genome shotgun (WGS) entry which is preliminary data.</text>
</comment>
<name>A0A814AXF1_9BILA</name>
<organism evidence="1 2">
    <name type="scientific">Rotaria sordida</name>
    <dbReference type="NCBI Taxonomy" id="392033"/>
    <lineage>
        <taxon>Eukaryota</taxon>
        <taxon>Metazoa</taxon>
        <taxon>Spiralia</taxon>
        <taxon>Gnathifera</taxon>
        <taxon>Rotifera</taxon>
        <taxon>Eurotatoria</taxon>
        <taxon>Bdelloidea</taxon>
        <taxon>Philodinida</taxon>
        <taxon>Philodinidae</taxon>
        <taxon>Rotaria</taxon>
    </lineage>
</organism>
<feature type="non-terminal residue" evidence="1">
    <location>
        <position position="9"/>
    </location>
</feature>